<name>A0A8J7H110_9FIRM</name>
<comment type="caution">
    <text evidence="1">The sequence shown here is derived from an EMBL/GenBank/DDBJ whole genome shotgun (WGS) entry which is preliminary data.</text>
</comment>
<protein>
    <submittedName>
        <fullName evidence="1">Uncharacterized protein</fullName>
    </submittedName>
</protein>
<reference evidence="1" key="1">
    <citation type="submission" date="2020-12" db="EMBL/GenBank/DDBJ databases">
        <title>M. sibirica DSM 26468T genome.</title>
        <authorList>
            <person name="Thieme N."/>
            <person name="Rettenmaier R."/>
            <person name="Zverlov V."/>
            <person name="Liebl W."/>
        </authorList>
    </citation>
    <scope>NUCLEOTIDE SEQUENCE</scope>
    <source>
        <strain evidence="1">DSM 26468</strain>
    </source>
</reference>
<evidence type="ECO:0000313" key="2">
    <source>
        <dbReference type="Proteomes" id="UP000623269"/>
    </source>
</evidence>
<sequence length="76" mass="8794">MSQNISIPFSKNQLAFQKSYVRDKMISLYLKEVVLVVKWGDGEAEFKMSFYPGDEVIQFDLENKADTIITNTTIRL</sequence>
<dbReference type="RefSeq" id="WP_197662544.1">
    <property type="nucleotide sequence ID" value="NZ_JAEAGR010000019.1"/>
</dbReference>
<organism evidence="1 2">
    <name type="scientific">Mobilitalea sibirica</name>
    <dbReference type="NCBI Taxonomy" id="1462919"/>
    <lineage>
        <taxon>Bacteria</taxon>
        <taxon>Bacillati</taxon>
        <taxon>Bacillota</taxon>
        <taxon>Clostridia</taxon>
        <taxon>Lachnospirales</taxon>
        <taxon>Lachnospiraceae</taxon>
        <taxon>Mobilitalea</taxon>
    </lineage>
</organism>
<proteinExistence type="predicted"/>
<dbReference type="Proteomes" id="UP000623269">
    <property type="component" value="Unassembled WGS sequence"/>
</dbReference>
<keyword evidence="2" id="KW-1185">Reference proteome</keyword>
<dbReference type="EMBL" id="JAEAGR010000019">
    <property type="protein sequence ID" value="MBH1942294.1"/>
    <property type="molecule type" value="Genomic_DNA"/>
</dbReference>
<evidence type="ECO:0000313" key="1">
    <source>
        <dbReference type="EMBL" id="MBH1942294.1"/>
    </source>
</evidence>
<dbReference type="AlphaFoldDB" id="A0A8J7H110"/>
<accession>A0A8J7H110</accession>
<gene>
    <name evidence="1" type="ORF">I5677_15440</name>
</gene>